<name>A0AA94PNJ3_9BACT</name>
<proteinExistence type="predicted"/>
<comment type="caution">
    <text evidence="2">The sequence shown here is derived from an EMBL/GenBank/DDBJ whole genome shotgun (WGS) entry which is preliminary data.</text>
</comment>
<dbReference type="AlphaFoldDB" id="A0AA94PNJ3"/>
<keyword evidence="1" id="KW-0175">Coiled coil</keyword>
<dbReference type="PANTHER" id="PTHR32182">
    <property type="entry name" value="DNA REPLICATION AND REPAIR PROTEIN RECF"/>
    <property type="match status" value="1"/>
</dbReference>
<dbReference type="Gene3D" id="3.40.50.300">
    <property type="entry name" value="P-loop containing nucleotide triphosphate hydrolases"/>
    <property type="match status" value="1"/>
</dbReference>
<accession>A0AA94PNJ3</accession>
<protein>
    <submittedName>
        <fullName evidence="2">Wobble nucleotide-excising tRNase</fullName>
    </submittedName>
</protein>
<gene>
    <name evidence="2" type="ORF">EDC59_101152</name>
</gene>
<feature type="coiled-coil region" evidence="1">
    <location>
        <begin position="493"/>
        <end position="541"/>
    </location>
</feature>
<feature type="coiled-coil region" evidence="1">
    <location>
        <begin position="265"/>
        <end position="292"/>
    </location>
</feature>
<evidence type="ECO:0000256" key="1">
    <source>
        <dbReference type="SAM" id="Coils"/>
    </source>
</evidence>
<dbReference type="InterPro" id="IPR027417">
    <property type="entry name" value="P-loop_NTPase"/>
</dbReference>
<dbReference type="GO" id="GO:0000731">
    <property type="term" value="P:DNA synthesis involved in DNA repair"/>
    <property type="evidence" value="ECO:0007669"/>
    <property type="project" value="TreeGrafter"/>
</dbReference>
<sequence length="860" mass="97096">MSTTETKRDVIDYLWEWAEETGNWAKILVQKVVQKEGHLVEAERDEVYSAFLQGIGLGKKGQETPEITRPAFSASAVDIELVKISDICGVNRLASKQSLEFSKDMTVVYGENGTGKTGYGRVLKNFGYCYDAETKIHPDVNGGCSCKQSALITYKAGGIDQVFTWDGANECIDLAGISFFNNNCVHLSLDGERTLLVSPIGFHLFTVMIKELDELSKLHKAKIATIDTSLSWEDSLHDETEVQKCVSSLNKKTRDKDIDDLALFTVKHEADLKAKKDEIKKVNKELLSKEITDRNQHITELDRLIKVIEGQQTKVSEKSLKEFAENLTSLDMLKSKEQVGLKDVVEEKGVQLYDSPEFIAFIKAADQYITKIGKKNYPSGEEEVCVYCQQKLSDKSSLELLQSYRKLLNDTTQQDIAKVTKNIKIFADIIALFSEENQFNIAVYGIDDDSAAIQPDFLKTYNSAIKELKKVVSRQVAKDVADYKFAVPFDETISTLEAKKEEIEISLANKNETLSNLNEVEAKLQKAINELEDRKTLSENMADVTTALAKFKIKYVLESNSKLFSSRKISDKTTAARNELVADEFQKTFEAELKFFRRSNAPVSMSFKTDKGQSKIVQSISDSYKLNEILSEGEQKAIALAEFLTELQFDKGKSPAVFDDPVTSLDHKIIDEVARRLLKLSKERQVIIFTHSILLLNSIRQLSTSPLYSGVMLNMYEVQMDEKNTGYLERIRAPKEESFNKFKADISNIFNLPAEERDSKRDQLAADGYGLLRSAIEVLVESHVLCGTVRRYQKNVAVTNFEKIKTDKIDEHRENLSIIFSRCCGFIDGHTNPDEIPDKPDLYSLKADFDAVQVIFKAFN</sequence>
<dbReference type="Proteomes" id="UP000295506">
    <property type="component" value="Unassembled WGS sequence"/>
</dbReference>
<reference evidence="2 3" key="1">
    <citation type="submission" date="2019-03" db="EMBL/GenBank/DDBJ databases">
        <title>Genomic Encyclopedia of Type Strains, Phase IV (KMG-IV): sequencing the most valuable type-strain genomes for metagenomic binning, comparative biology and taxonomic classification.</title>
        <authorList>
            <person name="Goeker M."/>
        </authorList>
    </citation>
    <scope>NUCLEOTIDE SEQUENCE [LARGE SCALE GENOMIC DNA]</scope>
    <source>
        <strain evidence="2 3">DSM 101483</strain>
    </source>
</reference>
<dbReference type="RefSeq" id="WP_066801742.1">
    <property type="nucleotide sequence ID" value="NZ_SOBK01000001.1"/>
</dbReference>
<dbReference type="PANTHER" id="PTHR32182:SF22">
    <property type="entry name" value="ATP-DEPENDENT ENDONUCLEASE, OLD FAMILY-RELATED"/>
    <property type="match status" value="1"/>
</dbReference>
<organism evidence="2 3">
    <name type="scientific">Pseudodesulfovibrio indicus</name>
    <dbReference type="NCBI Taxonomy" id="1716143"/>
    <lineage>
        <taxon>Bacteria</taxon>
        <taxon>Pseudomonadati</taxon>
        <taxon>Thermodesulfobacteriota</taxon>
        <taxon>Desulfovibrionia</taxon>
        <taxon>Desulfovibrionales</taxon>
        <taxon>Desulfovibrionaceae</taxon>
    </lineage>
</organism>
<evidence type="ECO:0000313" key="3">
    <source>
        <dbReference type="Proteomes" id="UP000295506"/>
    </source>
</evidence>
<evidence type="ECO:0000313" key="2">
    <source>
        <dbReference type="EMBL" id="TDT91753.1"/>
    </source>
</evidence>
<dbReference type="SUPFAM" id="SSF52540">
    <property type="entry name" value="P-loop containing nucleoside triphosphate hydrolases"/>
    <property type="match status" value="1"/>
</dbReference>
<dbReference type="EMBL" id="SOBK01000001">
    <property type="protein sequence ID" value="TDT91753.1"/>
    <property type="molecule type" value="Genomic_DNA"/>
</dbReference>
<dbReference type="GO" id="GO:0006302">
    <property type="term" value="P:double-strand break repair"/>
    <property type="evidence" value="ECO:0007669"/>
    <property type="project" value="TreeGrafter"/>
</dbReference>